<sequence length="313" mass="35388">MIDFGQFCVYVVIAQLLRYAVPWLYTNFIGPHFFGGKINFRKYGEWAIVTGSSDGIGKEFAKQLASKGMNVVLISRSLKKLEAVSNEITKKFKVKTLIIDVDFTKGLGIYDTIQQKIKNLDIGVLVNNVGTGYPGPFQFHELAERENFLWDMVAINVISISFMTKLVVNGMLKKKNGLILNISSMAATIPLPICLYSATKAYVDKFTQDFNIEYQGRGMRMQSINPGPVKTNLWTVEGEEWLKPNAETFVASAMRSIGMGTHTFGYYVHTLMVLGAKFAYFCSPYLYKKAVWANYGKIKYNSILVTYENHKMK</sequence>
<feature type="transmembrane region" description="Helical" evidence="5">
    <location>
        <begin position="264"/>
        <end position="287"/>
    </location>
</feature>
<evidence type="ECO:0000313" key="7">
    <source>
        <dbReference type="EMBL" id="SSX22139.1"/>
    </source>
</evidence>
<evidence type="ECO:0000256" key="4">
    <source>
        <dbReference type="RuleBase" id="RU000363"/>
    </source>
</evidence>
<evidence type="ECO:0000256" key="3">
    <source>
        <dbReference type="ARBA" id="ARBA00023002"/>
    </source>
</evidence>
<dbReference type="SUPFAM" id="SSF51735">
    <property type="entry name" value="NAD(P)-binding Rossmann-fold domains"/>
    <property type="match status" value="1"/>
</dbReference>
<dbReference type="GO" id="GO:0005783">
    <property type="term" value="C:endoplasmic reticulum"/>
    <property type="evidence" value="ECO:0007669"/>
    <property type="project" value="TreeGrafter"/>
</dbReference>
<dbReference type="PIRSF" id="PIRSF000126">
    <property type="entry name" value="11-beta-HSD1"/>
    <property type="match status" value="1"/>
</dbReference>
<dbReference type="InterPro" id="IPR051019">
    <property type="entry name" value="VLCFA-Steroid_DH"/>
</dbReference>
<dbReference type="CDD" id="cd05356">
    <property type="entry name" value="17beta-HSD1_like_SDR_c"/>
    <property type="match status" value="1"/>
</dbReference>
<dbReference type="PANTHER" id="PTHR43899">
    <property type="entry name" value="RH59310P"/>
    <property type="match status" value="1"/>
</dbReference>
<proteinExistence type="inferred from homology"/>
<evidence type="ECO:0000256" key="2">
    <source>
        <dbReference type="ARBA" id="ARBA00022857"/>
    </source>
</evidence>
<dbReference type="VEuPathDB" id="VectorBase:CSON006174"/>
<keyword evidence="5" id="KW-1133">Transmembrane helix</keyword>
<dbReference type="PANTHER" id="PTHR43899:SF13">
    <property type="entry name" value="RH59310P"/>
    <property type="match status" value="1"/>
</dbReference>
<feature type="transmembrane region" description="Helical" evidence="5">
    <location>
        <begin position="178"/>
        <end position="198"/>
    </location>
</feature>
<dbReference type="PRINTS" id="PR00081">
    <property type="entry name" value="GDHRDH"/>
</dbReference>
<dbReference type="Gene3D" id="3.40.50.720">
    <property type="entry name" value="NAD(P)-binding Rossmann-like Domain"/>
    <property type="match status" value="1"/>
</dbReference>
<keyword evidence="5" id="KW-0472">Membrane</keyword>
<comment type="similarity">
    <text evidence="1 4">Belongs to the short-chain dehydrogenases/reductases (SDR) family.</text>
</comment>
<reference evidence="6" key="1">
    <citation type="submission" date="2018-04" db="EMBL/GenBank/DDBJ databases">
        <authorList>
            <person name="Go L.Y."/>
            <person name="Mitchell J.A."/>
        </authorList>
    </citation>
    <scope>NUCLEOTIDE SEQUENCE</scope>
    <source>
        <tissue evidence="6">Whole organism</tissue>
    </source>
</reference>
<dbReference type="AlphaFoldDB" id="A0A336KB94"/>
<dbReference type="EMBL" id="UFQT01000234">
    <property type="protein sequence ID" value="SSX22139.1"/>
    <property type="molecule type" value="Genomic_DNA"/>
</dbReference>
<evidence type="ECO:0000256" key="5">
    <source>
        <dbReference type="SAM" id="Phobius"/>
    </source>
</evidence>
<gene>
    <name evidence="6" type="primary">CSON006174</name>
</gene>
<keyword evidence="2" id="KW-0521">NADP</keyword>
<protein>
    <submittedName>
        <fullName evidence="6">CSON006174 protein</fullName>
    </submittedName>
</protein>
<name>A0A336KB94_CULSO</name>
<dbReference type="EMBL" id="UFQS01000234">
    <property type="protein sequence ID" value="SSX01761.1"/>
    <property type="molecule type" value="Genomic_DNA"/>
</dbReference>
<dbReference type="InterPro" id="IPR002347">
    <property type="entry name" value="SDR_fam"/>
</dbReference>
<dbReference type="PRINTS" id="PR00080">
    <property type="entry name" value="SDRFAMILY"/>
</dbReference>
<evidence type="ECO:0000313" key="6">
    <source>
        <dbReference type="EMBL" id="SSX01761.1"/>
    </source>
</evidence>
<dbReference type="Pfam" id="PF00106">
    <property type="entry name" value="adh_short"/>
    <property type="match status" value="1"/>
</dbReference>
<dbReference type="InterPro" id="IPR036291">
    <property type="entry name" value="NAD(P)-bd_dom_sf"/>
</dbReference>
<keyword evidence="3" id="KW-0560">Oxidoreductase</keyword>
<organism evidence="6">
    <name type="scientific">Culicoides sonorensis</name>
    <name type="common">Biting midge</name>
    <dbReference type="NCBI Taxonomy" id="179676"/>
    <lineage>
        <taxon>Eukaryota</taxon>
        <taxon>Metazoa</taxon>
        <taxon>Ecdysozoa</taxon>
        <taxon>Arthropoda</taxon>
        <taxon>Hexapoda</taxon>
        <taxon>Insecta</taxon>
        <taxon>Pterygota</taxon>
        <taxon>Neoptera</taxon>
        <taxon>Endopterygota</taxon>
        <taxon>Diptera</taxon>
        <taxon>Nematocera</taxon>
        <taxon>Chironomoidea</taxon>
        <taxon>Ceratopogonidae</taxon>
        <taxon>Ceratopogoninae</taxon>
        <taxon>Culicoides</taxon>
        <taxon>Monoculicoides</taxon>
    </lineage>
</organism>
<feature type="transmembrane region" description="Helical" evidence="5">
    <location>
        <begin position="148"/>
        <end position="166"/>
    </location>
</feature>
<accession>A0A336KB94</accession>
<dbReference type="GO" id="GO:0016491">
    <property type="term" value="F:oxidoreductase activity"/>
    <property type="evidence" value="ECO:0007669"/>
    <property type="project" value="UniProtKB-KW"/>
</dbReference>
<reference evidence="7" key="2">
    <citation type="submission" date="2018-07" db="EMBL/GenBank/DDBJ databases">
        <authorList>
            <person name="Quirk P.G."/>
            <person name="Krulwich T.A."/>
        </authorList>
    </citation>
    <scope>NUCLEOTIDE SEQUENCE</scope>
</reference>
<dbReference type="FunFam" id="3.40.50.720:FF:000137">
    <property type="entry name" value="Hydroxysteroid (17-beta) dehydrogenase 3"/>
    <property type="match status" value="1"/>
</dbReference>
<evidence type="ECO:0000256" key="1">
    <source>
        <dbReference type="ARBA" id="ARBA00006484"/>
    </source>
</evidence>
<feature type="transmembrane region" description="Helical" evidence="5">
    <location>
        <begin position="7"/>
        <end position="25"/>
    </location>
</feature>
<keyword evidence="5" id="KW-0812">Transmembrane</keyword>